<evidence type="ECO:0000256" key="1">
    <source>
        <dbReference type="ARBA" id="ARBA00001974"/>
    </source>
</evidence>
<dbReference type="SUPFAM" id="SSF51905">
    <property type="entry name" value="FAD/NAD(P)-binding domain"/>
    <property type="match status" value="1"/>
</dbReference>
<proteinExistence type="inferred from homology"/>
<protein>
    <submittedName>
        <fullName evidence="9">GMC family oxidoreductase</fullName>
    </submittedName>
</protein>
<dbReference type="GO" id="GO:0016614">
    <property type="term" value="F:oxidoreductase activity, acting on CH-OH group of donors"/>
    <property type="evidence" value="ECO:0007669"/>
    <property type="project" value="InterPro"/>
</dbReference>
<gene>
    <name evidence="9" type="ORF">CK503_09670</name>
</gene>
<sequence>MQIIESQEKYDVCIVGSGAGGGMAAHELTKAGANVLMLEAGGWFDSEDFAMFTWPYESPRRGAGTERQPFGEFDACFGGWNIDGEPYTTTENTNFDWFRGRMLGGRTNHWGRISLRFGPDDFRVRSKDGLGHDWPISYQDIKPYYDRVDRLIGVFGTNEGIPNEPGGIYMDPPEPRCYEHLIKGACDDMGIPAIPSRLSIITEPHNGRAACHYCGQCNRSCSTHSNFSSPSVLLPPALETGNLEIINNAMVREVTYSDGKATGVSYVNKENGKEYKVKSRVVVLAASACESARLLLNSKSSDFPNGLANSSGIVGKYLMDSTGTSVAGIIPDLMDMPAHNEDGTGGAHLYIPWWKDNSDLDFARGYHVELWGGRGMPSYGFMGGIQNYNDLLQDRPRGGGGYGKQLKEDYRRYYGSVVGFSGRGESIAYEDNYCEIDPNVVDEWGIPVLRFNYEWGDHEYKQVKHMQETFRNIIDEMGGEPLGDMPSKEEGYGITNPGQIIHEVGTTRMGNDPDRSVLNKYCQAHDVDNLFVADGGSFVSQPHKNPTWTILALSMRTSDYIADQMNKGNL</sequence>
<dbReference type="InterPro" id="IPR007867">
    <property type="entry name" value="GMC_OxRtase_C"/>
</dbReference>
<dbReference type="EMBL" id="NSKE01000006">
    <property type="protein sequence ID" value="PAU93930.1"/>
    <property type="molecule type" value="Genomic_DNA"/>
</dbReference>
<comment type="caution">
    <text evidence="9">The sequence shown here is derived from an EMBL/GenBank/DDBJ whole genome shotgun (WGS) entry which is preliminary data.</text>
</comment>
<evidence type="ECO:0000256" key="3">
    <source>
        <dbReference type="ARBA" id="ARBA00022630"/>
    </source>
</evidence>
<comment type="cofactor">
    <cofactor evidence="1">
        <name>FAD</name>
        <dbReference type="ChEBI" id="CHEBI:57692"/>
    </cofactor>
</comment>
<evidence type="ECO:0000256" key="4">
    <source>
        <dbReference type="ARBA" id="ARBA00022827"/>
    </source>
</evidence>
<dbReference type="InterPro" id="IPR002938">
    <property type="entry name" value="FAD-bd"/>
</dbReference>
<evidence type="ECO:0000259" key="7">
    <source>
        <dbReference type="Pfam" id="PF01494"/>
    </source>
</evidence>
<evidence type="ECO:0000256" key="5">
    <source>
        <dbReference type="ARBA" id="ARBA00023002"/>
    </source>
</evidence>
<reference evidence="9 10" key="1">
    <citation type="submission" date="2017-08" db="EMBL/GenBank/DDBJ databases">
        <title>Aliifodinibius alkalisoli sp. nov., isolated from saline alkaline soil.</title>
        <authorList>
            <person name="Liu D."/>
            <person name="Zhang G."/>
        </authorList>
    </citation>
    <scope>NUCLEOTIDE SEQUENCE [LARGE SCALE GENOMIC DNA]</scope>
    <source>
        <strain evidence="9 10">WN023</strain>
    </source>
</reference>
<name>A0A2A2G9T1_9BACT</name>
<dbReference type="Pfam" id="PF01494">
    <property type="entry name" value="FAD_binding_3"/>
    <property type="match status" value="1"/>
</dbReference>
<dbReference type="AlphaFoldDB" id="A0A2A2G9T1"/>
<dbReference type="PANTHER" id="PTHR42784:SF1">
    <property type="entry name" value="PYRANOSE 2-OXIDASE"/>
    <property type="match status" value="1"/>
</dbReference>
<keyword evidence="3" id="KW-0285">Flavoprotein</keyword>
<comment type="similarity">
    <text evidence="2">Belongs to the GMC oxidoreductase family.</text>
</comment>
<evidence type="ECO:0000313" key="10">
    <source>
        <dbReference type="Proteomes" id="UP000218831"/>
    </source>
</evidence>
<evidence type="ECO:0000256" key="2">
    <source>
        <dbReference type="ARBA" id="ARBA00010790"/>
    </source>
</evidence>
<dbReference type="InterPro" id="IPR000172">
    <property type="entry name" value="GMC_OxRdtase_N"/>
</dbReference>
<evidence type="ECO:0000313" key="9">
    <source>
        <dbReference type="EMBL" id="PAU93930.1"/>
    </source>
</evidence>
<feature type="domain" description="Glucose-methanol-choline oxidoreductase C-terminal" evidence="8">
    <location>
        <begin position="435"/>
        <end position="553"/>
    </location>
</feature>
<dbReference type="OrthoDB" id="9787779at2"/>
<dbReference type="Pfam" id="PF05199">
    <property type="entry name" value="GMC_oxred_C"/>
    <property type="match status" value="1"/>
</dbReference>
<dbReference type="Gene3D" id="3.50.50.60">
    <property type="entry name" value="FAD/NAD(P)-binding domain"/>
    <property type="match status" value="2"/>
</dbReference>
<dbReference type="Proteomes" id="UP000218831">
    <property type="component" value="Unassembled WGS sequence"/>
</dbReference>
<feature type="domain" description="FAD-binding" evidence="7">
    <location>
        <begin position="9"/>
        <end position="40"/>
    </location>
</feature>
<dbReference type="GO" id="GO:0071949">
    <property type="term" value="F:FAD binding"/>
    <property type="evidence" value="ECO:0007669"/>
    <property type="project" value="InterPro"/>
</dbReference>
<dbReference type="PANTHER" id="PTHR42784">
    <property type="entry name" value="PYRANOSE 2-OXIDASE"/>
    <property type="match status" value="1"/>
</dbReference>
<dbReference type="Pfam" id="PF00732">
    <property type="entry name" value="GMC_oxred_N"/>
    <property type="match status" value="1"/>
</dbReference>
<keyword evidence="10" id="KW-1185">Reference proteome</keyword>
<keyword evidence="4" id="KW-0274">FAD</keyword>
<dbReference type="RefSeq" id="WP_095606606.1">
    <property type="nucleotide sequence ID" value="NZ_NSKE01000006.1"/>
</dbReference>
<keyword evidence="5" id="KW-0560">Oxidoreductase</keyword>
<evidence type="ECO:0000259" key="8">
    <source>
        <dbReference type="Pfam" id="PF05199"/>
    </source>
</evidence>
<organism evidence="9 10">
    <name type="scientific">Fodinibius salipaludis</name>
    <dbReference type="NCBI Taxonomy" id="2032627"/>
    <lineage>
        <taxon>Bacteria</taxon>
        <taxon>Pseudomonadati</taxon>
        <taxon>Balneolota</taxon>
        <taxon>Balneolia</taxon>
        <taxon>Balneolales</taxon>
        <taxon>Balneolaceae</taxon>
        <taxon>Fodinibius</taxon>
    </lineage>
</organism>
<feature type="domain" description="Glucose-methanol-choline oxidoreductase N-terminal" evidence="6">
    <location>
        <begin position="88"/>
        <end position="298"/>
    </location>
</feature>
<dbReference type="InterPro" id="IPR036188">
    <property type="entry name" value="FAD/NAD-bd_sf"/>
</dbReference>
<dbReference type="SUPFAM" id="SSF54373">
    <property type="entry name" value="FAD-linked reductases, C-terminal domain"/>
    <property type="match status" value="1"/>
</dbReference>
<evidence type="ECO:0000259" key="6">
    <source>
        <dbReference type="Pfam" id="PF00732"/>
    </source>
</evidence>
<accession>A0A2A2G9T1</accession>
<dbReference type="InterPro" id="IPR051473">
    <property type="entry name" value="P2Ox-like"/>
</dbReference>